<keyword evidence="3" id="KW-1185">Reference proteome</keyword>
<feature type="signal peptide" evidence="1">
    <location>
        <begin position="1"/>
        <end position="18"/>
    </location>
</feature>
<keyword evidence="1" id="KW-0732">Signal</keyword>
<dbReference type="EMBL" id="JAZHOU010000002">
    <property type="protein sequence ID" value="MEF3078777.1"/>
    <property type="molecule type" value="Genomic_DNA"/>
</dbReference>
<name>A0ABU7W493_9FLAO</name>
<comment type="caution">
    <text evidence="2">The sequence shown here is derived from an EMBL/GenBank/DDBJ whole genome shotgun (WGS) entry which is preliminary data.</text>
</comment>
<evidence type="ECO:0008006" key="4">
    <source>
        <dbReference type="Google" id="ProtNLM"/>
    </source>
</evidence>
<dbReference type="Proteomes" id="UP001356704">
    <property type="component" value="Unassembled WGS sequence"/>
</dbReference>
<evidence type="ECO:0000256" key="1">
    <source>
        <dbReference type="SAM" id="SignalP"/>
    </source>
</evidence>
<evidence type="ECO:0000313" key="2">
    <source>
        <dbReference type="EMBL" id="MEF3078777.1"/>
    </source>
</evidence>
<feature type="chain" id="PRO_5045530586" description="DUF3575 domain-containing protein" evidence="1">
    <location>
        <begin position="19"/>
        <end position="187"/>
    </location>
</feature>
<gene>
    <name evidence="2" type="ORF">V1468_07170</name>
</gene>
<evidence type="ECO:0000313" key="3">
    <source>
        <dbReference type="Proteomes" id="UP001356704"/>
    </source>
</evidence>
<accession>A0ABU7W493</accession>
<sequence>MKPFLLALVLTFSIFKIAAQDASVEKSTFGIQTGFLGVWAHNESKLSNSIALRSELGLGAAIFGGNFVGKKGFIMVPAITLEPRWYYNLNKRVDKNRRVDGNSGNFLSIKTTYHPDIVLGSLRDNVVFISDISIIPTWGIRRNVGKHFTYETGIGIGYVHYFEDENINLKEESDLALNLHLRLGYRF</sequence>
<protein>
    <recommendedName>
        <fullName evidence="4">DUF3575 domain-containing protein</fullName>
    </recommendedName>
</protein>
<proteinExistence type="predicted"/>
<organism evidence="2 3">
    <name type="scientific">Winogradskyella poriferorum</name>
    <dbReference type="NCBI Taxonomy" id="307627"/>
    <lineage>
        <taxon>Bacteria</taxon>
        <taxon>Pseudomonadati</taxon>
        <taxon>Bacteroidota</taxon>
        <taxon>Flavobacteriia</taxon>
        <taxon>Flavobacteriales</taxon>
        <taxon>Flavobacteriaceae</taxon>
        <taxon>Winogradskyella</taxon>
    </lineage>
</organism>
<dbReference type="RefSeq" id="WP_331809555.1">
    <property type="nucleotide sequence ID" value="NZ_JAZHOU010000002.1"/>
</dbReference>
<reference evidence="2 3" key="1">
    <citation type="submission" date="2024-02" db="EMBL/GenBank/DDBJ databases">
        <title>Winogradskyella poriferorum JCM 12885.</title>
        <authorList>
            <person name="Zhang D.-F."/>
            <person name="Fu Z.-Y."/>
        </authorList>
    </citation>
    <scope>NUCLEOTIDE SEQUENCE [LARGE SCALE GENOMIC DNA]</scope>
    <source>
        <strain evidence="2 3">JCM 12885</strain>
    </source>
</reference>